<evidence type="ECO:0000256" key="3">
    <source>
        <dbReference type="ARBA" id="ARBA00022630"/>
    </source>
</evidence>
<dbReference type="SUPFAM" id="SSF56645">
    <property type="entry name" value="Acyl-CoA dehydrogenase NM domain-like"/>
    <property type="match status" value="1"/>
</dbReference>
<dbReference type="InterPro" id="IPR036250">
    <property type="entry name" value="AcylCo_DH-like_C"/>
</dbReference>
<dbReference type="InterPro" id="IPR009075">
    <property type="entry name" value="AcylCo_DH/oxidase_C"/>
</dbReference>
<protein>
    <submittedName>
        <fullName evidence="8">Acyl-CoA/acyl-ACP dehydrogenase</fullName>
    </submittedName>
</protein>
<dbReference type="RefSeq" id="WP_186769792.1">
    <property type="nucleotide sequence ID" value="NZ_JACOMF010000005.1"/>
</dbReference>
<keyword evidence="4" id="KW-0274">FAD</keyword>
<dbReference type="InterPro" id="IPR013786">
    <property type="entry name" value="AcylCoA_DH/ox_N"/>
</dbReference>
<keyword evidence="3" id="KW-0285">Flavoprotein</keyword>
<comment type="similarity">
    <text evidence="2">Belongs to the acyl-CoA dehydrogenase family.</text>
</comment>
<dbReference type="PANTHER" id="PTHR43884:SF20">
    <property type="entry name" value="ACYL-COA DEHYDROGENASE FADE28"/>
    <property type="match status" value="1"/>
</dbReference>
<keyword evidence="5" id="KW-0560">Oxidoreductase</keyword>
<feature type="domain" description="Acyl-CoA dehydrogenase/oxidase N-terminal" evidence="7">
    <location>
        <begin position="13"/>
        <end position="91"/>
    </location>
</feature>
<evidence type="ECO:0000256" key="5">
    <source>
        <dbReference type="ARBA" id="ARBA00023002"/>
    </source>
</evidence>
<dbReference type="SUPFAM" id="SSF47203">
    <property type="entry name" value="Acyl-CoA dehydrogenase C-terminal domain-like"/>
    <property type="match status" value="1"/>
</dbReference>
<comment type="cofactor">
    <cofactor evidence="1">
        <name>FAD</name>
        <dbReference type="ChEBI" id="CHEBI:57692"/>
    </cofactor>
</comment>
<accession>A0A9X0UD08</accession>
<proteinExistence type="inferred from homology"/>
<name>A0A9X0UD08_9PROT</name>
<dbReference type="InterPro" id="IPR009100">
    <property type="entry name" value="AcylCoA_DH/oxidase_NM_dom_sf"/>
</dbReference>
<dbReference type="GO" id="GO:0050660">
    <property type="term" value="F:flavin adenine dinucleotide binding"/>
    <property type="evidence" value="ECO:0007669"/>
    <property type="project" value="InterPro"/>
</dbReference>
<reference evidence="8" key="1">
    <citation type="submission" date="2020-08" db="EMBL/GenBank/DDBJ databases">
        <authorList>
            <person name="Hu Y."/>
            <person name="Nguyen S.V."/>
            <person name="Li F."/>
            <person name="Fanning S."/>
        </authorList>
    </citation>
    <scope>NUCLEOTIDE SEQUENCE</scope>
    <source>
        <strain evidence="8">SYSU D8009</strain>
    </source>
</reference>
<evidence type="ECO:0000256" key="4">
    <source>
        <dbReference type="ARBA" id="ARBA00022827"/>
    </source>
</evidence>
<evidence type="ECO:0000259" key="7">
    <source>
        <dbReference type="Pfam" id="PF02771"/>
    </source>
</evidence>
<evidence type="ECO:0000259" key="6">
    <source>
        <dbReference type="Pfam" id="PF00441"/>
    </source>
</evidence>
<dbReference type="Gene3D" id="1.20.140.10">
    <property type="entry name" value="Butyryl-CoA Dehydrogenase, subunit A, domain 3"/>
    <property type="match status" value="1"/>
</dbReference>
<dbReference type="PANTHER" id="PTHR43884">
    <property type="entry name" value="ACYL-COA DEHYDROGENASE"/>
    <property type="match status" value="1"/>
</dbReference>
<dbReference type="Proteomes" id="UP000600101">
    <property type="component" value="Unassembled WGS sequence"/>
</dbReference>
<evidence type="ECO:0000256" key="2">
    <source>
        <dbReference type="ARBA" id="ARBA00009347"/>
    </source>
</evidence>
<keyword evidence="9" id="KW-1185">Reference proteome</keyword>
<dbReference type="InterPro" id="IPR037069">
    <property type="entry name" value="AcylCoA_DH/ox_N_sf"/>
</dbReference>
<organism evidence="8 9">
    <name type="scientific">Siccirubricoccus deserti</name>
    <dbReference type="NCBI Taxonomy" id="2013562"/>
    <lineage>
        <taxon>Bacteria</taxon>
        <taxon>Pseudomonadati</taxon>
        <taxon>Pseudomonadota</taxon>
        <taxon>Alphaproteobacteria</taxon>
        <taxon>Acetobacterales</taxon>
        <taxon>Roseomonadaceae</taxon>
        <taxon>Siccirubricoccus</taxon>
    </lineage>
</organism>
<dbReference type="Gene3D" id="1.10.540.10">
    <property type="entry name" value="Acyl-CoA dehydrogenase/oxidase, N-terminal domain"/>
    <property type="match status" value="1"/>
</dbReference>
<evidence type="ECO:0000313" key="9">
    <source>
        <dbReference type="Proteomes" id="UP000600101"/>
    </source>
</evidence>
<sequence length="357" mass="37638">MSAAPMDDRAESIRMIRDSAAAVAPPGGELKRVRDLRFQDPGFDAGVFRQMGEMGWIGLRLPEALGGAGLGLGEACALAEELGAGLVPEPLIPAMLSAGLLAAAGGKGALPVLLAGEVVVLTAWQEHPDTLEVPGTPDASRRFLPMAAGADFFLVPQQEGGRLALYELSAARSAVTVERTQDGGNLGMLTPNLREATKLADDIGPALAEALDEAALLTGAYLLGGMERAFAMTLDYLRTRQQFGRIIGTFQALQHRAADVKMQIALTRASIESAAAALDAGASGDARRAAVSRAKARAADAAMRVTRECIQLHGGIGYTDQYDVGLYLRKAMVLTNQYGSAALHRRRFMAVSPKVEE</sequence>
<dbReference type="EMBL" id="JACOMF010000005">
    <property type="protein sequence ID" value="MBC4015028.1"/>
    <property type="molecule type" value="Genomic_DNA"/>
</dbReference>
<gene>
    <name evidence="8" type="ORF">H7965_06790</name>
</gene>
<evidence type="ECO:0000256" key="1">
    <source>
        <dbReference type="ARBA" id="ARBA00001974"/>
    </source>
</evidence>
<dbReference type="Pfam" id="PF00441">
    <property type="entry name" value="Acyl-CoA_dh_1"/>
    <property type="match status" value="1"/>
</dbReference>
<feature type="domain" description="Acyl-CoA dehydrogenase/oxidase C-terminal" evidence="6">
    <location>
        <begin position="208"/>
        <end position="347"/>
    </location>
</feature>
<comment type="caution">
    <text evidence="8">The sequence shown here is derived from an EMBL/GenBank/DDBJ whole genome shotgun (WGS) entry which is preliminary data.</text>
</comment>
<evidence type="ECO:0000313" key="8">
    <source>
        <dbReference type="EMBL" id="MBC4015028.1"/>
    </source>
</evidence>
<dbReference type="AlphaFoldDB" id="A0A9X0UD08"/>
<dbReference type="GO" id="GO:0003995">
    <property type="term" value="F:acyl-CoA dehydrogenase activity"/>
    <property type="evidence" value="ECO:0007669"/>
    <property type="project" value="TreeGrafter"/>
</dbReference>
<dbReference type="Pfam" id="PF02771">
    <property type="entry name" value="Acyl-CoA_dh_N"/>
    <property type="match status" value="1"/>
</dbReference>